<evidence type="ECO:0000313" key="2">
    <source>
        <dbReference type="EMBL" id="QQP54572.1"/>
    </source>
</evidence>
<accession>A0A7T8KER1</accession>
<dbReference type="EMBL" id="CP045894">
    <property type="protein sequence ID" value="QQP54572.1"/>
    <property type="molecule type" value="Genomic_DNA"/>
</dbReference>
<evidence type="ECO:0000313" key="3">
    <source>
        <dbReference type="Proteomes" id="UP000595437"/>
    </source>
</evidence>
<feature type="region of interest" description="Disordered" evidence="1">
    <location>
        <begin position="42"/>
        <end position="61"/>
    </location>
</feature>
<gene>
    <name evidence="2" type="ORF">FKW44_007444</name>
</gene>
<proteinExistence type="predicted"/>
<dbReference type="AlphaFoldDB" id="A0A7T8KER1"/>
<dbReference type="Proteomes" id="UP000595437">
    <property type="component" value="Chromosome 5"/>
</dbReference>
<name>A0A7T8KER1_CALRO</name>
<reference evidence="3" key="1">
    <citation type="submission" date="2021-01" db="EMBL/GenBank/DDBJ databases">
        <title>Caligus Genome Assembly.</title>
        <authorList>
            <person name="Gallardo-Escarate C."/>
        </authorList>
    </citation>
    <scope>NUCLEOTIDE SEQUENCE [LARGE SCALE GENOMIC DNA]</scope>
</reference>
<keyword evidence="3" id="KW-1185">Reference proteome</keyword>
<evidence type="ECO:0000256" key="1">
    <source>
        <dbReference type="SAM" id="MobiDB-lite"/>
    </source>
</evidence>
<organism evidence="2 3">
    <name type="scientific">Caligus rogercresseyi</name>
    <name type="common">Sea louse</name>
    <dbReference type="NCBI Taxonomy" id="217165"/>
    <lineage>
        <taxon>Eukaryota</taxon>
        <taxon>Metazoa</taxon>
        <taxon>Ecdysozoa</taxon>
        <taxon>Arthropoda</taxon>
        <taxon>Crustacea</taxon>
        <taxon>Multicrustacea</taxon>
        <taxon>Hexanauplia</taxon>
        <taxon>Copepoda</taxon>
        <taxon>Siphonostomatoida</taxon>
        <taxon>Caligidae</taxon>
        <taxon>Caligus</taxon>
    </lineage>
</organism>
<sequence length="61" mass="6819">MSHEETNREKIADLLQAKVDKKRSWNLLGALWLQFTMFQGSKDVKGTGRTPGSGGANKKRT</sequence>
<protein>
    <submittedName>
        <fullName evidence="2">Uncharacterized protein</fullName>
    </submittedName>
</protein>